<keyword evidence="9" id="KW-1185">Reference proteome</keyword>
<evidence type="ECO:0000256" key="6">
    <source>
        <dbReference type="ARBA" id="ARBA00025799"/>
    </source>
</evidence>
<gene>
    <name evidence="8" type="ORF">J3Q64DRAFT_1769742</name>
</gene>
<evidence type="ECO:0000256" key="7">
    <source>
        <dbReference type="SAM" id="Phobius"/>
    </source>
</evidence>
<dbReference type="Proteomes" id="UP001448207">
    <property type="component" value="Unassembled WGS sequence"/>
</dbReference>
<dbReference type="Pfam" id="PF04178">
    <property type="entry name" value="Got1"/>
    <property type="match status" value="1"/>
</dbReference>
<comment type="subcellular location">
    <subcellularLocation>
        <location evidence="1">Golgi apparatus membrane</location>
        <topology evidence="1">Multi-pass membrane protein</topology>
    </subcellularLocation>
</comment>
<dbReference type="EMBL" id="JBCLYO010000029">
    <property type="protein sequence ID" value="KAL0076910.1"/>
    <property type="molecule type" value="Genomic_DNA"/>
</dbReference>
<evidence type="ECO:0000256" key="3">
    <source>
        <dbReference type="ARBA" id="ARBA00022989"/>
    </source>
</evidence>
<keyword evidence="5 7" id="KW-0472">Membrane</keyword>
<organism evidence="8 9">
    <name type="scientific">Phycomyces blakesleeanus</name>
    <dbReference type="NCBI Taxonomy" id="4837"/>
    <lineage>
        <taxon>Eukaryota</taxon>
        <taxon>Fungi</taxon>
        <taxon>Fungi incertae sedis</taxon>
        <taxon>Mucoromycota</taxon>
        <taxon>Mucoromycotina</taxon>
        <taxon>Mucoromycetes</taxon>
        <taxon>Mucorales</taxon>
        <taxon>Phycomycetaceae</taxon>
        <taxon>Phycomyces</taxon>
    </lineage>
</organism>
<feature type="transmembrane region" description="Helical" evidence="7">
    <location>
        <begin position="20"/>
        <end position="43"/>
    </location>
</feature>
<comment type="similarity">
    <text evidence="6">Belongs to the GOT1 family.</text>
</comment>
<reference evidence="8 9" key="1">
    <citation type="submission" date="2024-04" db="EMBL/GenBank/DDBJ databases">
        <title>Symmetric and asymmetric DNA N6-adenine methylation regulates different biological responses in Mucorales.</title>
        <authorList>
            <consortium name="Lawrence Berkeley National Laboratory"/>
            <person name="Lax C."/>
            <person name="Mondo S.J."/>
            <person name="Osorio-Concepcion M."/>
            <person name="Muszewska A."/>
            <person name="Corrochano-Luque M."/>
            <person name="Gutierrez G."/>
            <person name="Riley R."/>
            <person name="Lipzen A."/>
            <person name="Guo J."/>
            <person name="Hundley H."/>
            <person name="Amirebrahimi M."/>
            <person name="Ng V."/>
            <person name="Lorenzo-Gutierrez D."/>
            <person name="Binder U."/>
            <person name="Yang J."/>
            <person name="Song Y."/>
            <person name="Canovas D."/>
            <person name="Navarro E."/>
            <person name="Freitag M."/>
            <person name="Gabaldon T."/>
            <person name="Grigoriev I.V."/>
            <person name="Corrochano L.M."/>
            <person name="Nicolas F.E."/>
            <person name="Garre V."/>
        </authorList>
    </citation>
    <scope>NUCLEOTIDE SEQUENCE [LARGE SCALE GENOMIC DNA]</scope>
    <source>
        <strain evidence="8 9">L51</strain>
    </source>
</reference>
<proteinExistence type="inferred from homology"/>
<evidence type="ECO:0000313" key="9">
    <source>
        <dbReference type="Proteomes" id="UP001448207"/>
    </source>
</evidence>
<evidence type="ECO:0000256" key="1">
    <source>
        <dbReference type="ARBA" id="ARBA00004653"/>
    </source>
</evidence>
<dbReference type="InterPro" id="IPR007305">
    <property type="entry name" value="Vesicle_transpt_Got1/SFT2"/>
</dbReference>
<evidence type="ECO:0000256" key="5">
    <source>
        <dbReference type="ARBA" id="ARBA00023136"/>
    </source>
</evidence>
<evidence type="ECO:0000256" key="4">
    <source>
        <dbReference type="ARBA" id="ARBA00023034"/>
    </source>
</evidence>
<feature type="transmembrane region" description="Helical" evidence="7">
    <location>
        <begin position="64"/>
        <end position="88"/>
    </location>
</feature>
<comment type="caution">
    <text evidence="8">The sequence shown here is derived from an EMBL/GenBank/DDBJ whole genome shotgun (WGS) entry which is preliminary data.</text>
</comment>
<dbReference type="PANTHER" id="PTHR21493">
    <property type="entry name" value="CGI-141-RELATED/LIPASE CONTAINING PROTEIN"/>
    <property type="match status" value="1"/>
</dbReference>
<sequence length="123" mass="13525">MWLNDTQKIGVGLTGCGALFMAMGVMLMLDVALMACGNLMIVLGIITTIGPRGAFEYFRRSDRWLGSILFLSGIFLILVKFPLIGFLLELCGCLKLFSNSFPTIFGVLKQLPFIGPKLARIVF</sequence>
<keyword evidence="2 7" id="KW-0812">Transmembrane</keyword>
<keyword evidence="4" id="KW-0333">Golgi apparatus</keyword>
<accession>A0ABR3ALR4</accession>
<dbReference type="InterPro" id="IPR045176">
    <property type="entry name" value="Got1"/>
</dbReference>
<dbReference type="PANTHER" id="PTHR21493:SF9">
    <property type="entry name" value="GOLGI TRANSPORT PROTEIN 1-RELATED"/>
    <property type="match status" value="1"/>
</dbReference>
<protein>
    <submittedName>
        <fullName evidence="8">Uncharacterized protein</fullName>
    </submittedName>
</protein>
<evidence type="ECO:0000313" key="8">
    <source>
        <dbReference type="EMBL" id="KAL0076910.1"/>
    </source>
</evidence>
<evidence type="ECO:0000256" key="2">
    <source>
        <dbReference type="ARBA" id="ARBA00022692"/>
    </source>
</evidence>
<name>A0ABR3ALR4_PHYBL</name>
<keyword evidence="3 7" id="KW-1133">Transmembrane helix</keyword>